<protein>
    <submittedName>
        <fullName evidence="10">Peptidyl-Lys metalloendopeptidase</fullName>
    </submittedName>
</protein>
<dbReference type="InterPro" id="IPR034115">
    <property type="entry name" value="M35_peptidyl-Lys"/>
</dbReference>
<evidence type="ECO:0000256" key="8">
    <source>
        <dbReference type="SAM" id="SignalP"/>
    </source>
</evidence>
<evidence type="ECO:0000259" key="9">
    <source>
        <dbReference type="SMART" id="SM01351"/>
    </source>
</evidence>
<dbReference type="GO" id="GO:0006508">
    <property type="term" value="P:proteolysis"/>
    <property type="evidence" value="ECO:0007669"/>
    <property type="project" value="UniProtKB-KW"/>
</dbReference>
<name>A0A9P3L9D9_9APHY</name>
<dbReference type="Proteomes" id="UP000703269">
    <property type="component" value="Unassembled WGS sequence"/>
</dbReference>
<keyword evidence="3" id="KW-0645">Protease</keyword>
<keyword evidence="7" id="KW-0482">Metalloprotease</keyword>
<sequence>MFSPILRSALVTLVASAIAVSATPGLTLKLSGAPQVDGIDNLKIVATLENTGDEALKLLNDPRGPLSKMPTDTFLVEHENTGATPAFTGVKVKYVPSVAAQVGKEDAFTVLAPGESVAVEHDLSAAYNFTQAGTGKYSFAAVNRFHYVDPATGAPVELYAEHPEAHTAIVDGKLAVARPTGLTKRATYTGCSSSEQSSLVSAASAAQSYAASALSYTTAHTSSTTRFTTWFGTFSTAHHTTIQTHYSNLNGNTYSSYHFDCTCTDSGTYAYVYPDDFGHVYLCGAFWQAPTTGTDSKGGTLIHESSHFTQNAGTQDYVYGQTDAKSLAKSNPNEAIMNADNHEYYAENNPALS</sequence>
<keyword evidence="5" id="KW-0378">Hydrolase</keyword>
<accession>A0A9P3L9D9</accession>
<keyword evidence="11" id="KW-1185">Reference proteome</keyword>
<evidence type="ECO:0000256" key="4">
    <source>
        <dbReference type="ARBA" id="ARBA00022723"/>
    </source>
</evidence>
<reference evidence="10 11" key="1">
    <citation type="submission" date="2021-08" db="EMBL/GenBank/DDBJ databases">
        <title>Draft Genome Sequence of Phanerochaete sordida strain YK-624.</title>
        <authorList>
            <person name="Mori T."/>
            <person name="Dohra H."/>
            <person name="Suzuki T."/>
            <person name="Kawagishi H."/>
            <person name="Hirai H."/>
        </authorList>
    </citation>
    <scope>NUCLEOTIDE SEQUENCE [LARGE SCALE GENOMIC DNA]</scope>
    <source>
        <strain evidence="10 11">YK-624</strain>
    </source>
</reference>
<evidence type="ECO:0000256" key="5">
    <source>
        <dbReference type="ARBA" id="ARBA00022801"/>
    </source>
</evidence>
<feature type="chain" id="PRO_5040389442" evidence="8">
    <location>
        <begin position="23"/>
        <end position="353"/>
    </location>
</feature>
<dbReference type="Gene3D" id="3.40.390.10">
    <property type="entry name" value="Collagenase (Catalytic Domain)"/>
    <property type="match status" value="1"/>
</dbReference>
<feature type="domain" description="Lysine-specific metallo-endopeptidase" evidence="9">
    <location>
        <begin position="215"/>
        <end position="347"/>
    </location>
</feature>
<dbReference type="Pfam" id="PF14521">
    <property type="entry name" value="Aspzincin_M35"/>
    <property type="match status" value="1"/>
</dbReference>
<evidence type="ECO:0000256" key="6">
    <source>
        <dbReference type="ARBA" id="ARBA00022833"/>
    </source>
</evidence>
<keyword evidence="4" id="KW-0479">Metal-binding</keyword>
<dbReference type="SUPFAM" id="SSF55486">
    <property type="entry name" value="Metalloproteases ('zincins'), catalytic domain"/>
    <property type="match status" value="1"/>
</dbReference>
<dbReference type="PANTHER" id="PTHR37016">
    <property type="match status" value="1"/>
</dbReference>
<evidence type="ECO:0000256" key="1">
    <source>
        <dbReference type="ARBA" id="ARBA00001947"/>
    </source>
</evidence>
<evidence type="ECO:0000256" key="3">
    <source>
        <dbReference type="ARBA" id="ARBA00022670"/>
    </source>
</evidence>
<dbReference type="Gene3D" id="2.60.40.2970">
    <property type="match status" value="1"/>
</dbReference>
<dbReference type="EMBL" id="BPQB01000003">
    <property type="protein sequence ID" value="GJE85888.1"/>
    <property type="molecule type" value="Genomic_DNA"/>
</dbReference>
<comment type="cofactor">
    <cofactor evidence="1">
        <name>Zn(2+)</name>
        <dbReference type="ChEBI" id="CHEBI:29105"/>
    </cofactor>
</comment>
<keyword evidence="8" id="KW-0732">Signal</keyword>
<feature type="signal peptide" evidence="8">
    <location>
        <begin position="1"/>
        <end position="22"/>
    </location>
</feature>
<evidence type="ECO:0000256" key="2">
    <source>
        <dbReference type="ARBA" id="ARBA00010279"/>
    </source>
</evidence>
<dbReference type="GO" id="GO:0004222">
    <property type="term" value="F:metalloendopeptidase activity"/>
    <property type="evidence" value="ECO:0007669"/>
    <property type="project" value="InterPro"/>
</dbReference>
<dbReference type="InterPro" id="IPR024079">
    <property type="entry name" value="MetalloPept_cat_dom_sf"/>
</dbReference>
<dbReference type="GO" id="GO:0046872">
    <property type="term" value="F:metal ion binding"/>
    <property type="evidence" value="ECO:0007669"/>
    <property type="project" value="UniProtKB-KW"/>
</dbReference>
<dbReference type="InterPro" id="IPR050414">
    <property type="entry name" value="Fungal_M35_metalloproteases"/>
</dbReference>
<dbReference type="InterPro" id="IPR029463">
    <property type="entry name" value="Lys_MEP"/>
</dbReference>
<gene>
    <name evidence="10" type="ORF">PsYK624_019670</name>
</gene>
<evidence type="ECO:0000313" key="10">
    <source>
        <dbReference type="EMBL" id="GJE85888.1"/>
    </source>
</evidence>
<dbReference type="PANTHER" id="PTHR37016:SF3">
    <property type="entry name" value="NEUTRAL PROTEASE 2-RELATED"/>
    <property type="match status" value="1"/>
</dbReference>
<comment type="caution">
    <text evidence="10">The sequence shown here is derived from an EMBL/GenBank/DDBJ whole genome shotgun (WGS) entry which is preliminary data.</text>
</comment>
<evidence type="ECO:0000256" key="7">
    <source>
        <dbReference type="ARBA" id="ARBA00023049"/>
    </source>
</evidence>
<organism evidence="10 11">
    <name type="scientific">Phanerochaete sordida</name>
    <dbReference type="NCBI Taxonomy" id="48140"/>
    <lineage>
        <taxon>Eukaryota</taxon>
        <taxon>Fungi</taxon>
        <taxon>Dikarya</taxon>
        <taxon>Basidiomycota</taxon>
        <taxon>Agaricomycotina</taxon>
        <taxon>Agaricomycetes</taxon>
        <taxon>Polyporales</taxon>
        <taxon>Phanerochaetaceae</taxon>
        <taxon>Phanerochaete</taxon>
    </lineage>
</organism>
<comment type="similarity">
    <text evidence="2">Belongs to the peptidase M35 family.</text>
</comment>
<dbReference type="CDD" id="cd11306">
    <property type="entry name" value="M35_peptidyl-Lys"/>
    <property type="match status" value="1"/>
</dbReference>
<proteinExistence type="inferred from homology"/>
<evidence type="ECO:0000313" key="11">
    <source>
        <dbReference type="Proteomes" id="UP000703269"/>
    </source>
</evidence>
<dbReference type="AlphaFoldDB" id="A0A9P3L9D9"/>
<dbReference type="SMART" id="SM01351">
    <property type="entry name" value="Aspzincin_M35"/>
    <property type="match status" value="1"/>
</dbReference>
<dbReference type="OrthoDB" id="412874at2759"/>
<keyword evidence="6" id="KW-0862">Zinc</keyword>